<accession>A0A4R5VG52</accession>
<keyword evidence="1" id="KW-1133">Transmembrane helix</keyword>
<dbReference type="RefSeq" id="WP_100630318.1">
    <property type="nucleotide sequence ID" value="NZ_SMUW01000016.1"/>
</dbReference>
<evidence type="ECO:0000313" key="2">
    <source>
        <dbReference type="EMBL" id="TDK50849.1"/>
    </source>
</evidence>
<dbReference type="EMBL" id="SMUW01000016">
    <property type="protein sequence ID" value="TDK50849.1"/>
    <property type="molecule type" value="Genomic_DNA"/>
</dbReference>
<keyword evidence="3" id="KW-1185">Reference proteome</keyword>
<organism evidence="2 3">
    <name type="scientific">Algoriphagus formosus</name>
    <dbReference type="NCBI Taxonomy" id="2007308"/>
    <lineage>
        <taxon>Bacteria</taxon>
        <taxon>Pseudomonadati</taxon>
        <taxon>Bacteroidota</taxon>
        <taxon>Cytophagia</taxon>
        <taxon>Cytophagales</taxon>
        <taxon>Cyclobacteriaceae</taxon>
        <taxon>Algoriphagus</taxon>
    </lineage>
</organism>
<gene>
    <name evidence="2" type="ORF">E1898_00520</name>
</gene>
<evidence type="ECO:0000256" key="1">
    <source>
        <dbReference type="SAM" id="Phobius"/>
    </source>
</evidence>
<dbReference type="AlphaFoldDB" id="A0A4R5VG52"/>
<comment type="caution">
    <text evidence="2">The sequence shown here is derived from an EMBL/GenBank/DDBJ whole genome shotgun (WGS) entry which is preliminary data.</text>
</comment>
<evidence type="ECO:0000313" key="3">
    <source>
        <dbReference type="Proteomes" id="UP000295438"/>
    </source>
</evidence>
<keyword evidence="1" id="KW-0472">Membrane</keyword>
<keyword evidence="1" id="KW-0812">Transmembrane</keyword>
<name>A0A4R5VG52_9BACT</name>
<protein>
    <submittedName>
        <fullName evidence="2">Uncharacterized protein</fullName>
    </submittedName>
</protein>
<proteinExistence type="predicted"/>
<feature type="transmembrane region" description="Helical" evidence="1">
    <location>
        <begin position="66"/>
        <end position="83"/>
    </location>
</feature>
<sequence>MISKAINGKSQVIDSLTESERDGIIPSRSYAITLTWLEARMEPILRSLTLRLQSWDQCISQKKRKWMYALLFLLIGLLIYLPYRMADSAGKAKISPAVLIAPLPQTDPLIAPDTLLIYLSPKPICYEE</sequence>
<dbReference type="Proteomes" id="UP000295438">
    <property type="component" value="Unassembled WGS sequence"/>
</dbReference>
<reference evidence="2 3" key="1">
    <citation type="submission" date="2019-03" db="EMBL/GenBank/DDBJ databases">
        <title>Algoriphagus aquimaris sp. nov., isolated form marine sediment in Pohang, Korea.</title>
        <authorList>
            <person name="Kim J."/>
            <person name="Yoon S.-H."/>
            <person name="Lee S.-S."/>
        </authorList>
    </citation>
    <scope>NUCLEOTIDE SEQUENCE [LARGE SCALE GENOMIC DNA]</scope>
    <source>
        <strain evidence="2 3">F21</strain>
    </source>
</reference>